<dbReference type="GO" id="GO:0006508">
    <property type="term" value="P:proteolysis"/>
    <property type="evidence" value="ECO:0007669"/>
    <property type="project" value="InterPro"/>
</dbReference>
<accession>A0A0W8FYD4</accession>
<dbReference type="InterPro" id="IPR001375">
    <property type="entry name" value="Peptidase_S9_cat"/>
</dbReference>
<dbReference type="Gene3D" id="3.40.50.1820">
    <property type="entry name" value="alpha/beta hydrolase"/>
    <property type="match status" value="1"/>
</dbReference>
<dbReference type="SUPFAM" id="SSF82171">
    <property type="entry name" value="DPP6 N-terminal domain-like"/>
    <property type="match status" value="1"/>
</dbReference>
<dbReference type="PANTHER" id="PTHR42776">
    <property type="entry name" value="SERINE PEPTIDASE S9 FAMILY MEMBER"/>
    <property type="match status" value="1"/>
</dbReference>
<feature type="domain" description="Peptidase S9 prolyl oligopeptidase catalytic" evidence="2">
    <location>
        <begin position="452"/>
        <end position="655"/>
    </location>
</feature>
<evidence type="ECO:0000259" key="2">
    <source>
        <dbReference type="Pfam" id="PF00326"/>
    </source>
</evidence>
<dbReference type="InterPro" id="IPR011042">
    <property type="entry name" value="6-blade_b-propeller_TolB-like"/>
</dbReference>
<dbReference type="PANTHER" id="PTHR42776:SF27">
    <property type="entry name" value="DIPEPTIDYL PEPTIDASE FAMILY MEMBER 6"/>
    <property type="match status" value="1"/>
</dbReference>
<dbReference type="AlphaFoldDB" id="A0A0W8FYD4"/>
<reference evidence="3" key="1">
    <citation type="journal article" date="2015" name="Proc. Natl. Acad. Sci. U.S.A.">
        <title>Networks of energetic and metabolic interactions define dynamics in microbial communities.</title>
        <authorList>
            <person name="Embree M."/>
            <person name="Liu J.K."/>
            <person name="Al-Bassam M.M."/>
            <person name="Zengler K."/>
        </authorList>
    </citation>
    <scope>NUCLEOTIDE SEQUENCE</scope>
</reference>
<organism evidence="3">
    <name type="scientific">hydrocarbon metagenome</name>
    <dbReference type="NCBI Taxonomy" id="938273"/>
    <lineage>
        <taxon>unclassified sequences</taxon>
        <taxon>metagenomes</taxon>
        <taxon>ecological metagenomes</taxon>
    </lineage>
</organism>
<dbReference type="Gene3D" id="2.120.10.30">
    <property type="entry name" value="TolB, C-terminal domain"/>
    <property type="match status" value="2"/>
</dbReference>
<dbReference type="EMBL" id="LNQE01000573">
    <property type="protein sequence ID" value="KUG25928.1"/>
    <property type="molecule type" value="Genomic_DNA"/>
</dbReference>
<dbReference type="InterPro" id="IPR029058">
    <property type="entry name" value="AB_hydrolase_fold"/>
</dbReference>
<evidence type="ECO:0000313" key="3">
    <source>
        <dbReference type="EMBL" id="KUG25928.1"/>
    </source>
</evidence>
<comment type="caution">
    <text evidence="3">The sequence shown here is derived from an EMBL/GenBank/DDBJ whole genome shotgun (WGS) entry which is preliminary data.</text>
</comment>
<evidence type="ECO:0000256" key="1">
    <source>
        <dbReference type="ARBA" id="ARBA00022801"/>
    </source>
</evidence>
<protein>
    <submittedName>
        <fullName evidence="3">Acylaminoacyl-peptidase</fullName>
    </submittedName>
</protein>
<keyword evidence="1" id="KW-0378">Hydrolase</keyword>
<dbReference type="SUPFAM" id="SSF53474">
    <property type="entry name" value="alpha/beta-Hydrolases"/>
    <property type="match status" value="1"/>
</dbReference>
<gene>
    <name evidence="3" type="ORF">ASZ90_004247</name>
</gene>
<sequence>MLKRCLYFFIIILIPISAQEKLFQPHDVFRTQTVGETSVSPNQDYAAFTLISSRSFDDKPGAAYRELYLYNYSDKSVTPLMTGKVSISRVSWLNDSKYVSFTANMKDDKKSQLYLLSIDGKDTIRVTDSESSILTYQWHPSENMVAYITVEEKEKPEYEKQGFNQEIFEENIPERNLYLLNRASGEIEKLNNEGAVFDFKWSNDGNKIVAAIAPNNLVDDSYMFKRIYVIDVESKEMIKLVDNPGKLGNFAWNSSDNKLAFISAADTNDAVAGSLFMCDVPNNNAFRQLKNYSKNFIGSVTDIHWLDEETFLFVSEEGVNTTLRKQKYNSDKSELLIEPGTAVFKSINIAGNKIVFNGQTPNHPSELFTYYINEDKVERNTFHISWLNEIKLAKQERIEYTASDGLNIEGMLFYPINYEEGKKFPMIVYVHGGPEATNSLGWNTGYNRWGQAAAARDFFVFMPNYRAGSGRGYEFTMMGFADGGGREFIDVLDGIDYLVNEGLVDKNRVGIGGGSYGGYFSAWAASKHTDHFAAAVSFVGIGNKLSKRNTTDIPWESYYVHWGYWVNDKPMEIYDRSPVRYAENMNTPLLILHGTKDPRVHPSQSLEMFRAFKLKGKAPVRLVWYPDERHGNTRNTSQLDYLLRTLNWFEYYLKGDNPKDSKPDYEIDYGLEYFDEIGE</sequence>
<dbReference type="GO" id="GO:0004252">
    <property type="term" value="F:serine-type endopeptidase activity"/>
    <property type="evidence" value="ECO:0007669"/>
    <property type="project" value="TreeGrafter"/>
</dbReference>
<name>A0A0W8FYD4_9ZZZZ</name>
<dbReference type="Pfam" id="PF00326">
    <property type="entry name" value="Peptidase_S9"/>
    <property type="match status" value="1"/>
</dbReference>
<proteinExistence type="predicted"/>